<evidence type="ECO:0000259" key="3">
    <source>
        <dbReference type="PROSITE" id="PS50883"/>
    </source>
</evidence>
<protein>
    <recommendedName>
        <fullName evidence="6">GGDEF domain-containing protein</fullName>
    </recommendedName>
</protein>
<feature type="domain" description="EAL" evidence="3">
    <location>
        <begin position="685"/>
        <end position="790"/>
    </location>
</feature>
<dbReference type="Pfam" id="PF12860">
    <property type="entry name" value="PAS_7"/>
    <property type="match status" value="2"/>
</dbReference>
<sequence>MHLMPHINPFKQLPAGTRRLIVVGILFCALVVVSLFYIFQGLEKLENDSARASEWNAARVFSEFERFMGVMEQHERYEGLLPQNEKYIRKLELMRPLGLKLKKQFTVLKNEVEKAAKFNNLYHAYVFRQMPDYPNVHQNLLNELRALQPTVFGLTEAGSRYFVRGSSYHDLDIRLKPFKQKLSLVAAVASQRQLEYERERTDRILKLSRYVLIVAVLSVLVGLALLIVLAGRTRARQKVIQLENEVNLEIMDQLTIGMVFYDHDYKLVRANQAYRDLYQYPSELTEPGSELEAAIRYDVAHAMYGDVDDVDTFVKSRLHAVSSLHHDGKPEVRDQLLQDDRIIEIQMLGLSTGGVWGIYTEVTEKRRAQQQQEERIEELENQMGLETLEHVDVGISIIDADLKVVHNNSVVSEMYGFPESITQPGQPYERILLTLAEWGVYGDGDPEGLVSDLIQSFSGPWSEWRDDLELPGGKVIDVRTHKLSGGGLAYIHTDVTKDRLAQQLIAITDKVTGLPTFEYLQQQFAEILEDAKKRSSEFYGIRIKVDRFQAINEIYGIETGDQLLRQIAIRLKDVIPDGAILTRGQGNEFFLTEACNQSQAAADSSILILQDVMKDSFPLELDHGGTVEDMSFTASAGVVLYPKDGSETGELLTKSQLALQYAAQQGNSYRYFDWRAARRKVNRDAIRLEADLRVAFEMDQFELHYQPQIDLETGRLTGTEALIRWRRPGRGDGSDSHMVFPDEFIPVAEDTGLIIPIGQWVVKEACRQAKIWQEKGYSPVTMSVNISVVQ</sequence>
<dbReference type="SUPFAM" id="SSF55073">
    <property type="entry name" value="Nucleotide cyclase"/>
    <property type="match status" value="1"/>
</dbReference>
<organism evidence="5">
    <name type="scientific">marine metagenome</name>
    <dbReference type="NCBI Taxonomy" id="408172"/>
    <lineage>
        <taxon>unclassified sequences</taxon>
        <taxon>metagenomes</taxon>
        <taxon>ecological metagenomes</taxon>
    </lineage>
</organism>
<dbReference type="SMART" id="SM00052">
    <property type="entry name" value="EAL"/>
    <property type="match status" value="1"/>
</dbReference>
<dbReference type="Gene3D" id="3.30.70.270">
    <property type="match status" value="1"/>
</dbReference>
<feature type="transmembrane region" description="Helical" evidence="2">
    <location>
        <begin position="210"/>
        <end position="231"/>
    </location>
</feature>
<evidence type="ECO:0000313" key="5">
    <source>
        <dbReference type="EMBL" id="SVA45193.1"/>
    </source>
</evidence>
<dbReference type="CDD" id="cd01949">
    <property type="entry name" value="GGDEF"/>
    <property type="match status" value="1"/>
</dbReference>
<feature type="non-terminal residue" evidence="5">
    <location>
        <position position="790"/>
    </location>
</feature>
<dbReference type="InterPro" id="IPR043128">
    <property type="entry name" value="Rev_trsase/Diguanyl_cyclase"/>
</dbReference>
<keyword evidence="2" id="KW-0472">Membrane</keyword>
<dbReference type="InterPro" id="IPR000160">
    <property type="entry name" value="GGDEF_dom"/>
</dbReference>
<dbReference type="PANTHER" id="PTHR44757">
    <property type="entry name" value="DIGUANYLATE CYCLASE DGCP"/>
    <property type="match status" value="1"/>
</dbReference>
<gene>
    <name evidence="5" type="ORF">METZ01_LOCUS98047</name>
</gene>
<dbReference type="PROSITE" id="PS50883">
    <property type="entry name" value="EAL"/>
    <property type="match status" value="1"/>
</dbReference>
<keyword evidence="1" id="KW-0175">Coiled coil</keyword>
<feature type="coiled-coil region" evidence="1">
    <location>
        <begin position="362"/>
        <end position="389"/>
    </location>
</feature>
<dbReference type="AlphaFoldDB" id="A0A381VZX5"/>
<evidence type="ECO:0000256" key="2">
    <source>
        <dbReference type="SAM" id="Phobius"/>
    </source>
</evidence>
<dbReference type="InterPro" id="IPR035919">
    <property type="entry name" value="EAL_sf"/>
</dbReference>
<keyword evidence="2" id="KW-0812">Transmembrane</keyword>
<keyword evidence="2" id="KW-1133">Transmembrane helix</keyword>
<dbReference type="EMBL" id="UINC01010133">
    <property type="protein sequence ID" value="SVA45193.1"/>
    <property type="molecule type" value="Genomic_DNA"/>
</dbReference>
<dbReference type="Pfam" id="PF00990">
    <property type="entry name" value="GGDEF"/>
    <property type="match status" value="1"/>
</dbReference>
<dbReference type="PANTHER" id="PTHR44757:SF2">
    <property type="entry name" value="BIOFILM ARCHITECTURE MAINTENANCE PROTEIN MBAA"/>
    <property type="match status" value="1"/>
</dbReference>
<dbReference type="InterPro" id="IPR029787">
    <property type="entry name" value="Nucleotide_cyclase"/>
</dbReference>
<dbReference type="SUPFAM" id="SSF141868">
    <property type="entry name" value="EAL domain-like"/>
    <property type="match status" value="1"/>
</dbReference>
<dbReference type="InterPro" id="IPR052155">
    <property type="entry name" value="Biofilm_reg_signaling"/>
</dbReference>
<feature type="domain" description="GGDEF" evidence="4">
    <location>
        <begin position="536"/>
        <end position="674"/>
    </location>
</feature>
<dbReference type="Pfam" id="PF00563">
    <property type="entry name" value="EAL"/>
    <property type="match status" value="1"/>
</dbReference>
<dbReference type="NCBIfam" id="TIGR00254">
    <property type="entry name" value="GGDEF"/>
    <property type="match status" value="1"/>
</dbReference>
<dbReference type="Gene3D" id="3.20.20.450">
    <property type="entry name" value="EAL domain"/>
    <property type="match status" value="1"/>
</dbReference>
<accession>A0A381VZX5</accession>
<proteinExistence type="predicted"/>
<dbReference type="SMART" id="SM00267">
    <property type="entry name" value="GGDEF"/>
    <property type="match status" value="1"/>
</dbReference>
<dbReference type="InterPro" id="IPR001633">
    <property type="entry name" value="EAL_dom"/>
</dbReference>
<dbReference type="PROSITE" id="PS50887">
    <property type="entry name" value="GGDEF"/>
    <property type="match status" value="1"/>
</dbReference>
<evidence type="ECO:0000256" key="1">
    <source>
        <dbReference type="SAM" id="Coils"/>
    </source>
</evidence>
<reference evidence="5" key="1">
    <citation type="submission" date="2018-05" db="EMBL/GenBank/DDBJ databases">
        <authorList>
            <person name="Lanie J.A."/>
            <person name="Ng W.-L."/>
            <person name="Kazmierczak K.M."/>
            <person name="Andrzejewski T.M."/>
            <person name="Davidsen T.M."/>
            <person name="Wayne K.J."/>
            <person name="Tettelin H."/>
            <person name="Glass J.I."/>
            <person name="Rusch D."/>
            <person name="Podicherti R."/>
            <person name="Tsui H.-C.T."/>
            <person name="Winkler M.E."/>
        </authorList>
    </citation>
    <scope>NUCLEOTIDE SEQUENCE</scope>
</reference>
<dbReference type="CDD" id="cd01948">
    <property type="entry name" value="EAL"/>
    <property type="match status" value="1"/>
</dbReference>
<name>A0A381VZX5_9ZZZZ</name>
<evidence type="ECO:0000259" key="4">
    <source>
        <dbReference type="PROSITE" id="PS50887"/>
    </source>
</evidence>
<feature type="transmembrane region" description="Helical" evidence="2">
    <location>
        <begin position="20"/>
        <end position="39"/>
    </location>
</feature>
<evidence type="ECO:0008006" key="6">
    <source>
        <dbReference type="Google" id="ProtNLM"/>
    </source>
</evidence>